<dbReference type="AlphaFoldDB" id="B2WKV2"/>
<dbReference type="EMBL" id="DS231628">
    <property type="protein sequence ID" value="EDU43662.1"/>
    <property type="molecule type" value="Genomic_DNA"/>
</dbReference>
<evidence type="ECO:0000313" key="2">
    <source>
        <dbReference type="EMBL" id="EDU43662.1"/>
    </source>
</evidence>
<protein>
    <submittedName>
        <fullName evidence="2">Uncharacterized protein</fullName>
    </submittedName>
</protein>
<evidence type="ECO:0000313" key="3">
    <source>
        <dbReference type="Proteomes" id="UP000001471"/>
    </source>
</evidence>
<keyword evidence="1" id="KW-0732">Signal</keyword>
<dbReference type="HOGENOM" id="CLU_2110195_0_0_1"/>
<proteinExistence type="predicted"/>
<accession>B2WKV2</accession>
<feature type="chain" id="PRO_5002782893" evidence="1">
    <location>
        <begin position="19"/>
        <end position="115"/>
    </location>
</feature>
<feature type="signal peptide" evidence="1">
    <location>
        <begin position="1"/>
        <end position="18"/>
    </location>
</feature>
<dbReference type="Proteomes" id="UP000001471">
    <property type="component" value="Unassembled WGS sequence"/>
</dbReference>
<organism evidence="2 3">
    <name type="scientific">Pyrenophora tritici-repentis (strain Pt-1C-BFP)</name>
    <name type="common">Wheat tan spot fungus</name>
    <name type="synonym">Drechslera tritici-repentis</name>
    <dbReference type="NCBI Taxonomy" id="426418"/>
    <lineage>
        <taxon>Eukaryota</taxon>
        <taxon>Fungi</taxon>
        <taxon>Dikarya</taxon>
        <taxon>Ascomycota</taxon>
        <taxon>Pezizomycotina</taxon>
        <taxon>Dothideomycetes</taxon>
        <taxon>Pleosporomycetidae</taxon>
        <taxon>Pleosporales</taxon>
        <taxon>Pleosporineae</taxon>
        <taxon>Pleosporaceae</taxon>
        <taxon>Pyrenophora</taxon>
    </lineage>
</organism>
<sequence length="115" mass="12174">MKITSLFTTFFFASAVMAAPGASSLKRSFRIVKNSDHPASTSVLEACAECPCDGFYGDCYCVPSGCCMNDCLATSPWVSWVPLLFAVGDVGADISAPRPPSYVRRSAAIGNALHL</sequence>
<name>B2WKV2_PYRTR</name>
<evidence type="ECO:0000256" key="1">
    <source>
        <dbReference type="SAM" id="SignalP"/>
    </source>
</evidence>
<reference evidence="3" key="1">
    <citation type="journal article" date="2013" name="G3 (Bethesda)">
        <title>Comparative genomics of a plant-pathogenic fungus, Pyrenophora tritici-repentis, reveals transduplication and the impact of repeat elements on pathogenicity and population divergence.</title>
        <authorList>
            <person name="Manning V.A."/>
            <person name="Pandelova I."/>
            <person name="Dhillon B."/>
            <person name="Wilhelm L.J."/>
            <person name="Goodwin S.B."/>
            <person name="Berlin A.M."/>
            <person name="Figueroa M."/>
            <person name="Freitag M."/>
            <person name="Hane J.K."/>
            <person name="Henrissat B."/>
            <person name="Holman W.H."/>
            <person name="Kodira C.D."/>
            <person name="Martin J."/>
            <person name="Oliver R.P."/>
            <person name="Robbertse B."/>
            <person name="Schackwitz W."/>
            <person name="Schwartz D.C."/>
            <person name="Spatafora J.W."/>
            <person name="Turgeon B.G."/>
            <person name="Yandava C."/>
            <person name="Young S."/>
            <person name="Zhou S."/>
            <person name="Zeng Q."/>
            <person name="Grigoriev I.V."/>
            <person name="Ma L.-J."/>
            <person name="Ciuffetti L.M."/>
        </authorList>
    </citation>
    <scope>NUCLEOTIDE SEQUENCE [LARGE SCALE GENOMIC DNA]</scope>
    <source>
        <strain evidence="3">Pt-1C-BFP</strain>
    </source>
</reference>
<dbReference type="InParanoid" id="B2WKV2"/>
<gene>
    <name evidence="2" type="ORF">PTRG_10612</name>
</gene>